<dbReference type="SFLD" id="SFLDS00001">
    <property type="entry name" value="Enolase"/>
    <property type="match status" value="1"/>
</dbReference>
<feature type="domain" description="Mandelate racemase/muconate lactonizing enzyme C-terminal" evidence="9">
    <location>
        <begin position="162"/>
        <end position="258"/>
    </location>
</feature>
<dbReference type="InterPro" id="IPR013342">
    <property type="entry name" value="Mandelate_racemase_C"/>
</dbReference>
<comment type="pathway">
    <text evidence="2">Aromatic compound metabolism.</text>
</comment>
<comment type="caution">
    <text evidence="10">The sequence shown here is derived from an EMBL/GenBank/DDBJ whole genome shotgun (WGS) entry which is preliminary data.</text>
</comment>
<dbReference type="GO" id="GO:0006518">
    <property type="term" value="P:peptide metabolic process"/>
    <property type="evidence" value="ECO:0007669"/>
    <property type="project" value="UniProtKB-ARBA"/>
</dbReference>
<dbReference type="SMART" id="SM00922">
    <property type="entry name" value="MR_MLE"/>
    <property type="match status" value="1"/>
</dbReference>
<dbReference type="GO" id="GO:0018850">
    <property type="term" value="F:chloromuconate cycloisomerase activity"/>
    <property type="evidence" value="ECO:0007669"/>
    <property type="project" value="InterPro"/>
</dbReference>
<sequence length="385" mass="40683">MSAEVALLQKRRAAALPAALVRSVETFIVDIPLRRVHKLSRAVLTHQSYLIVRLTTADGVQGIGEATVPGGPWWSGESVEAMRALFLNHIAPLLDGRDIFSANAIMAEIDQVAYANAALKSAVETALLDATARTLSIPMSGLFGGRIADALPVLWVLATGELEADVAEAQAKIDAGLHRRFKIKVGRGDPGDDARRAVETASAIGCPCSIDLNEAWSFADSTRALAVLDGSGVDILEQPLPRADLPGLADLARRSSLAIMADESACSTTDMISVIRERAASYVSLKISKAGGPSRMLAIARMAQAAGINLFGGTALDSSIGTAANLQCCSTLPLAGGTELFMPLLLADDILEEPLIYRDFCVEVPSGVGLGVTIDDAKLRHYERK</sequence>
<evidence type="ECO:0000256" key="4">
    <source>
        <dbReference type="ARBA" id="ARBA00022723"/>
    </source>
</evidence>
<dbReference type="GO" id="GO:0018849">
    <property type="term" value="F:muconate cycloisomerase activity"/>
    <property type="evidence" value="ECO:0007669"/>
    <property type="project" value="UniProtKB-EC"/>
</dbReference>
<dbReference type="SUPFAM" id="SSF54826">
    <property type="entry name" value="Enolase N-terminal domain-like"/>
    <property type="match status" value="1"/>
</dbReference>
<dbReference type="GO" id="GO:0030145">
    <property type="term" value="F:manganese ion binding"/>
    <property type="evidence" value="ECO:0007669"/>
    <property type="project" value="InterPro"/>
</dbReference>
<comment type="similarity">
    <text evidence="3">Belongs to the mandelate racemase/muconate lactonizing enzyme family.</text>
</comment>
<evidence type="ECO:0000259" key="9">
    <source>
        <dbReference type="SMART" id="SM00922"/>
    </source>
</evidence>
<evidence type="ECO:0000256" key="5">
    <source>
        <dbReference type="ARBA" id="ARBA00022797"/>
    </source>
</evidence>
<dbReference type="InterPro" id="IPR013370">
    <property type="entry name" value="Chloromuconate_cycloisomerase"/>
</dbReference>
<dbReference type="InterPro" id="IPR029017">
    <property type="entry name" value="Enolase-like_N"/>
</dbReference>
<feature type="active site" description="Proton donor" evidence="8">
    <location>
        <position position="339"/>
    </location>
</feature>
<dbReference type="PANTHER" id="PTHR48073:SF2">
    <property type="entry name" value="O-SUCCINYLBENZOATE SYNTHASE"/>
    <property type="match status" value="1"/>
</dbReference>
<dbReference type="InterPro" id="IPR029065">
    <property type="entry name" value="Enolase_C-like"/>
</dbReference>
<dbReference type="SUPFAM" id="SSF51604">
    <property type="entry name" value="Enolase C-terminal domain-like"/>
    <property type="match status" value="1"/>
</dbReference>
<reference evidence="10 11" key="1">
    <citation type="submission" date="2020-08" db="EMBL/GenBank/DDBJ databases">
        <title>Genomic Encyclopedia of Type Strains, Phase IV (KMG-IV): sequencing the most valuable type-strain genomes for metagenomic binning, comparative biology and taxonomic classification.</title>
        <authorList>
            <person name="Goeker M."/>
        </authorList>
    </citation>
    <scope>NUCLEOTIDE SEQUENCE [LARGE SCALE GENOMIC DNA]</scope>
    <source>
        <strain evidence="10 11">DSM 19371</strain>
    </source>
</reference>
<dbReference type="GO" id="GO:0016854">
    <property type="term" value="F:racemase and epimerase activity"/>
    <property type="evidence" value="ECO:0007669"/>
    <property type="project" value="UniProtKB-ARBA"/>
</dbReference>
<keyword evidence="6" id="KW-0464">Manganese</keyword>
<evidence type="ECO:0000256" key="8">
    <source>
        <dbReference type="PIRSR" id="PIRSR613370-1"/>
    </source>
</evidence>
<name>A0A7W6LVI5_9SPHN</name>
<dbReference type="SFLD" id="SFLDG01258">
    <property type="entry name" value="(chloro)muconate_cycloisomeras"/>
    <property type="match status" value="1"/>
</dbReference>
<dbReference type="InterPro" id="IPR036849">
    <property type="entry name" value="Enolase-like_C_sf"/>
</dbReference>
<evidence type="ECO:0000313" key="10">
    <source>
        <dbReference type="EMBL" id="MBB4151231.1"/>
    </source>
</evidence>
<dbReference type="InterPro" id="IPR013341">
    <property type="entry name" value="Mandelate_racemase_N_dom"/>
</dbReference>
<dbReference type="Gene3D" id="3.20.20.120">
    <property type="entry name" value="Enolase-like C-terminal domain"/>
    <property type="match status" value="1"/>
</dbReference>
<dbReference type="Gene3D" id="3.30.390.10">
    <property type="entry name" value="Enolase-like, N-terminal domain"/>
    <property type="match status" value="1"/>
</dbReference>
<evidence type="ECO:0000256" key="1">
    <source>
        <dbReference type="ARBA" id="ARBA00001936"/>
    </source>
</evidence>
<evidence type="ECO:0000256" key="6">
    <source>
        <dbReference type="ARBA" id="ARBA00023211"/>
    </source>
</evidence>
<organism evidence="10 11">
    <name type="scientific">Sphingobium scionense</name>
    <dbReference type="NCBI Taxonomy" id="1404341"/>
    <lineage>
        <taxon>Bacteria</taxon>
        <taxon>Pseudomonadati</taxon>
        <taxon>Pseudomonadota</taxon>
        <taxon>Alphaproteobacteria</taxon>
        <taxon>Sphingomonadales</taxon>
        <taxon>Sphingomonadaceae</taxon>
        <taxon>Sphingobium</taxon>
    </lineage>
</organism>
<evidence type="ECO:0000256" key="7">
    <source>
        <dbReference type="ARBA" id="ARBA00023235"/>
    </source>
</evidence>
<evidence type="ECO:0000313" key="11">
    <source>
        <dbReference type="Proteomes" id="UP000590524"/>
    </source>
</evidence>
<dbReference type="RefSeq" id="WP_083579358.1">
    <property type="nucleotide sequence ID" value="NZ_JACIEU010000032.1"/>
</dbReference>
<dbReference type="NCBIfam" id="TIGR02534">
    <property type="entry name" value="mucon_cyclo"/>
    <property type="match status" value="1"/>
</dbReference>
<dbReference type="EC" id="5.5.1.1" evidence="10"/>
<comment type="cofactor">
    <cofactor evidence="1">
        <name>Mn(2+)</name>
        <dbReference type="ChEBI" id="CHEBI:29035"/>
    </cofactor>
</comment>
<keyword evidence="4" id="KW-0479">Metal-binding</keyword>
<keyword evidence="11" id="KW-1185">Reference proteome</keyword>
<keyword evidence="5" id="KW-0058">Aromatic hydrocarbons catabolism</keyword>
<dbReference type="PANTHER" id="PTHR48073">
    <property type="entry name" value="O-SUCCINYLBENZOATE SYNTHASE-RELATED"/>
    <property type="match status" value="1"/>
</dbReference>
<proteinExistence type="inferred from homology"/>
<keyword evidence="7 10" id="KW-0413">Isomerase</keyword>
<evidence type="ECO:0000256" key="2">
    <source>
        <dbReference type="ARBA" id="ARBA00005211"/>
    </source>
</evidence>
<gene>
    <name evidence="10" type="ORF">GGQ90_005043</name>
</gene>
<dbReference type="AlphaFoldDB" id="A0A7W6LVI5"/>
<dbReference type="Proteomes" id="UP000590524">
    <property type="component" value="Unassembled WGS sequence"/>
</dbReference>
<dbReference type="SFLD" id="SFLDG00180">
    <property type="entry name" value="muconate_cycloisomerase"/>
    <property type="match status" value="1"/>
</dbReference>
<feature type="active site" description="Proton acceptor" evidence="8">
    <location>
        <position position="184"/>
    </location>
</feature>
<accession>A0A7W6LVI5</accession>
<dbReference type="Pfam" id="PF02746">
    <property type="entry name" value="MR_MLE_N"/>
    <property type="match status" value="1"/>
</dbReference>
<evidence type="ECO:0000256" key="3">
    <source>
        <dbReference type="ARBA" id="ARBA00008031"/>
    </source>
</evidence>
<dbReference type="EMBL" id="JACIEU010000032">
    <property type="protein sequence ID" value="MBB4151231.1"/>
    <property type="molecule type" value="Genomic_DNA"/>
</dbReference>
<dbReference type="Pfam" id="PF13378">
    <property type="entry name" value="MR_MLE_C"/>
    <property type="match status" value="1"/>
</dbReference>
<protein>
    <submittedName>
        <fullName evidence="10">Muconate cycloisomerase</fullName>
        <ecNumber evidence="10">5.5.1.1</ecNumber>
    </submittedName>
</protein>